<sequence length="192" mass="20775">MSTERLISITVSGAELQAALDAAVQALAQPRELLDSVGAVLQANINIRFDTKTDPSGQRWAPISALTPQFYALTHNSKGQPRKPTKEGWASLRAGEQDATMPGTLLIRTGQLRNSLTRNSGDDFVDIGFNRATPGGKWQVAMLHEFGTQTQGGKQKMPRRGLLTADPQTGRLGGEDTADVLAEVDRFLTTLF</sequence>
<reference evidence="1 2" key="1">
    <citation type="submission" date="2008-03" db="EMBL/GenBank/DDBJ databases">
        <title>Complete sequence of Leptothrix cholodnii SP-6.</title>
        <authorList>
            <consortium name="US DOE Joint Genome Institute"/>
            <person name="Copeland A."/>
            <person name="Lucas S."/>
            <person name="Lapidus A."/>
            <person name="Glavina del Rio T."/>
            <person name="Dalin E."/>
            <person name="Tice H."/>
            <person name="Bruce D."/>
            <person name="Goodwin L."/>
            <person name="Pitluck S."/>
            <person name="Chertkov O."/>
            <person name="Brettin T."/>
            <person name="Detter J.C."/>
            <person name="Han C."/>
            <person name="Kuske C.R."/>
            <person name="Schmutz J."/>
            <person name="Larimer F."/>
            <person name="Land M."/>
            <person name="Hauser L."/>
            <person name="Kyrpides N."/>
            <person name="Lykidis A."/>
            <person name="Emerson D."/>
            <person name="Richardson P."/>
        </authorList>
    </citation>
    <scope>NUCLEOTIDE SEQUENCE [LARGE SCALE GENOMIC DNA]</scope>
    <source>
        <strain evidence="2">ATCC 51168 / LMG 8142 / SP-6</strain>
    </source>
</reference>
<dbReference type="Pfam" id="PF05069">
    <property type="entry name" value="Phage_tail_S"/>
    <property type="match status" value="1"/>
</dbReference>
<dbReference type="InterPro" id="IPR006522">
    <property type="entry name" value="Phage_virion_morphogenesis"/>
</dbReference>
<accession>B1Y3I4</accession>
<name>B1Y3I4_LEPCP</name>
<dbReference type="AlphaFoldDB" id="B1Y3I4"/>
<dbReference type="RefSeq" id="WP_012347272.1">
    <property type="nucleotide sequence ID" value="NC_010524.1"/>
</dbReference>
<organism evidence="1 2">
    <name type="scientific">Leptothrix cholodnii (strain ATCC 51168 / LMG 8142 / SP-6)</name>
    <name type="common">Leptothrix discophora (strain SP-6)</name>
    <dbReference type="NCBI Taxonomy" id="395495"/>
    <lineage>
        <taxon>Bacteria</taxon>
        <taxon>Pseudomonadati</taxon>
        <taxon>Pseudomonadota</taxon>
        <taxon>Betaproteobacteria</taxon>
        <taxon>Burkholderiales</taxon>
        <taxon>Sphaerotilaceae</taxon>
        <taxon>Leptothrix</taxon>
    </lineage>
</organism>
<keyword evidence="2" id="KW-1185">Reference proteome</keyword>
<evidence type="ECO:0000313" key="1">
    <source>
        <dbReference type="EMBL" id="ACB34512.1"/>
    </source>
</evidence>
<dbReference type="eggNOG" id="COG5005">
    <property type="taxonomic scope" value="Bacteria"/>
</dbReference>
<dbReference type="KEGG" id="lch:Lcho_2246"/>
<dbReference type="EMBL" id="CP001013">
    <property type="protein sequence ID" value="ACB34512.1"/>
    <property type="molecule type" value="Genomic_DNA"/>
</dbReference>
<protein>
    <recommendedName>
        <fullName evidence="3">Phage virion morphogenesis protein</fullName>
    </recommendedName>
</protein>
<proteinExistence type="predicted"/>
<evidence type="ECO:0000313" key="2">
    <source>
        <dbReference type="Proteomes" id="UP000001693"/>
    </source>
</evidence>
<evidence type="ECO:0008006" key="3">
    <source>
        <dbReference type="Google" id="ProtNLM"/>
    </source>
</evidence>
<gene>
    <name evidence="1" type="ordered locus">Lcho_2246</name>
</gene>
<dbReference type="HOGENOM" id="CLU_1413625_0_0_4"/>
<dbReference type="Proteomes" id="UP000001693">
    <property type="component" value="Chromosome"/>
</dbReference>
<dbReference type="STRING" id="395495.Lcho_2246"/>